<protein>
    <submittedName>
        <fullName evidence="10">4-amino-4-deoxy-L-arabinose transferase-like glycosyltransferase</fullName>
    </submittedName>
</protein>
<feature type="transmembrane region" description="Helical" evidence="8">
    <location>
        <begin position="413"/>
        <end position="433"/>
    </location>
</feature>
<feature type="transmembrane region" description="Helical" evidence="8">
    <location>
        <begin position="297"/>
        <end position="316"/>
    </location>
</feature>
<evidence type="ECO:0000256" key="2">
    <source>
        <dbReference type="ARBA" id="ARBA00022475"/>
    </source>
</evidence>
<evidence type="ECO:0000256" key="4">
    <source>
        <dbReference type="ARBA" id="ARBA00022679"/>
    </source>
</evidence>
<feature type="transmembrane region" description="Helical" evidence="8">
    <location>
        <begin position="385"/>
        <end position="406"/>
    </location>
</feature>
<dbReference type="InterPro" id="IPR050297">
    <property type="entry name" value="LipidA_mod_glycosyltrf_83"/>
</dbReference>
<evidence type="ECO:0000256" key="5">
    <source>
        <dbReference type="ARBA" id="ARBA00022692"/>
    </source>
</evidence>
<keyword evidence="11" id="KW-1185">Reference proteome</keyword>
<feature type="transmembrane region" description="Helical" evidence="8">
    <location>
        <begin position="216"/>
        <end position="239"/>
    </location>
</feature>
<gene>
    <name evidence="10" type="ORF">GGQ59_000719</name>
</gene>
<keyword evidence="4 10" id="KW-0808">Transferase</keyword>
<dbReference type="InterPro" id="IPR038731">
    <property type="entry name" value="RgtA/B/C-like"/>
</dbReference>
<keyword evidence="6 8" id="KW-1133">Transmembrane helix</keyword>
<feature type="transmembrane region" description="Helical" evidence="8">
    <location>
        <begin position="270"/>
        <end position="290"/>
    </location>
</feature>
<feature type="transmembrane region" description="Helical" evidence="8">
    <location>
        <begin position="328"/>
        <end position="347"/>
    </location>
</feature>
<feature type="transmembrane region" description="Helical" evidence="8">
    <location>
        <begin position="175"/>
        <end position="204"/>
    </location>
</feature>
<evidence type="ECO:0000313" key="10">
    <source>
        <dbReference type="EMBL" id="MBB4658219.1"/>
    </source>
</evidence>
<keyword evidence="2" id="KW-1003">Cell membrane</keyword>
<keyword evidence="3" id="KW-0328">Glycosyltransferase</keyword>
<dbReference type="PANTHER" id="PTHR33908:SF3">
    <property type="entry name" value="UNDECAPRENYL PHOSPHATE-ALPHA-4-AMINO-4-DEOXY-L-ARABINOSE ARABINOSYL TRANSFERASE"/>
    <property type="match status" value="1"/>
</dbReference>
<comment type="caution">
    <text evidence="10">The sequence shown here is derived from an EMBL/GenBank/DDBJ whole genome shotgun (WGS) entry which is preliminary data.</text>
</comment>
<dbReference type="GO" id="GO:0010041">
    <property type="term" value="P:response to iron(III) ion"/>
    <property type="evidence" value="ECO:0007669"/>
    <property type="project" value="TreeGrafter"/>
</dbReference>
<feature type="transmembrane region" description="Helical" evidence="8">
    <location>
        <begin position="13"/>
        <end position="31"/>
    </location>
</feature>
<keyword evidence="7 8" id="KW-0472">Membrane</keyword>
<dbReference type="GO" id="GO:0016763">
    <property type="term" value="F:pentosyltransferase activity"/>
    <property type="evidence" value="ECO:0007669"/>
    <property type="project" value="TreeGrafter"/>
</dbReference>
<organism evidence="10 11">
    <name type="scientific">Parvularcula dongshanensis</name>
    <dbReference type="NCBI Taxonomy" id="1173995"/>
    <lineage>
        <taxon>Bacteria</taxon>
        <taxon>Pseudomonadati</taxon>
        <taxon>Pseudomonadota</taxon>
        <taxon>Alphaproteobacteria</taxon>
        <taxon>Parvularculales</taxon>
        <taxon>Parvularculaceae</taxon>
        <taxon>Parvularcula</taxon>
    </lineage>
</organism>
<dbReference type="EMBL" id="JACHOB010000001">
    <property type="protein sequence ID" value="MBB4658219.1"/>
    <property type="molecule type" value="Genomic_DNA"/>
</dbReference>
<dbReference type="AlphaFoldDB" id="A0A840I068"/>
<feature type="domain" description="Glycosyltransferase RgtA/B/C/D-like" evidence="9">
    <location>
        <begin position="66"/>
        <end position="232"/>
    </location>
</feature>
<reference evidence="10 11" key="1">
    <citation type="submission" date="2020-08" db="EMBL/GenBank/DDBJ databases">
        <title>Genomic Encyclopedia of Type Strains, Phase IV (KMG-IV): sequencing the most valuable type-strain genomes for metagenomic binning, comparative biology and taxonomic classification.</title>
        <authorList>
            <person name="Goeker M."/>
        </authorList>
    </citation>
    <scope>NUCLEOTIDE SEQUENCE [LARGE SCALE GENOMIC DNA]</scope>
    <source>
        <strain evidence="10 11">DSM 102850</strain>
    </source>
</reference>
<proteinExistence type="predicted"/>
<evidence type="ECO:0000256" key="1">
    <source>
        <dbReference type="ARBA" id="ARBA00004651"/>
    </source>
</evidence>
<evidence type="ECO:0000259" key="9">
    <source>
        <dbReference type="Pfam" id="PF13231"/>
    </source>
</evidence>
<comment type="subcellular location">
    <subcellularLocation>
        <location evidence="1">Cell membrane</location>
        <topology evidence="1">Multi-pass membrane protein</topology>
    </subcellularLocation>
</comment>
<dbReference type="RefSeq" id="WP_183815875.1">
    <property type="nucleotide sequence ID" value="NZ_JACHOB010000001.1"/>
</dbReference>
<evidence type="ECO:0000313" key="11">
    <source>
        <dbReference type="Proteomes" id="UP000563524"/>
    </source>
</evidence>
<dbReference type="PANTHER" id="PTHR33908">
    <property type="entry name" value="MANNOSYLTRANSFERASE YKCB-RELATED"/>
    <property type="match status" value="1"/>
</dbReference>
<feature type="transmembrane region" description="Helical" evidence="8">
    <location>
        <begin position="91"/>
        <end position="110"/>
    </location>
</feature>
<dbReference type="Proteomes" id="UP000563524">
    <property type="component" value="Unassembled WGS sequence"/>
</dbReference>
<sequence length="541" mass="56912">MSGADRRSTLRDLFLVALFAALSGLSGLFVVPPLDRDESRFVQATTQMIETGDYVRIRFQDEERNKKPVGIHWLQAASVSMLADVEDRPLWAYRLPSLLGAVLAALFTYWAGCTLFGRRAGIVAALLLASAPIVAAEASIAKTDAALLGAVCCMQAALASLWANRKGRLGPALGFWIALGAGVLIKGPIAPLIAALTVGTLAVAGRRRGLDWLRRLRPLTGLLVLGLMLAPWFVAIGVVTDGRFYAEAIGTDMLGKVGAAQERHAGPPGYHLLLLPLLFWPASLVLPAALRWAAGARAAPSVLFCLAWLVPAWLVFELSSTKLPHYPMVAYPALALLAGGFLTSGRLADFKRWRWGSAVLYALVGLVAAAAGPALLAQYRTGGVPAWSFGLSGLVLLGTLGALLLARTAPLRAGLVASATSAGLAWVLFQAVLPSLDVLAVSPRLSAFLESEGVHPRLDGAPDVSLAGYSEPSAVFLLGTTTRLTDGAGAAVWLGTSGHVAVVERRALPDVTETRATVLGSVTGLNYSNGKTVELIVLRAE</sequence>
<evidence type="ECO:0000256" key="7">
    <source>
        <dbReference type="ARBA" id="ARBA00023136"/>
    </source>
</evidence>
<feature type="transmembrane region" description="Helical" evidence="8">
    <location>
        <begin position="359"/>
        <end position="379"/>
    </location>
</feature>
<keyword evidence="5 8" id="KW-0812">Transmembrane</keyword>
<accession>A0A840I068</accession>
<feature type="transmembrane region" description="Helical" evidence="8">
    <location>
        <begin position="116"/>
        <end position="138"/>
    </location>
</feature>
<evidence type="ECO:0000256" key="6">
    <source>
        <dbReference type="ARBA" id="ARBA00022989"/>
    </source>
</evidence>
<dbReference type="Pfam" id="PF13231">
    <property type="entry name" value="PMT_2"/>
    <property type="match status" value="1"/>
</dbReference>
<evidence type="ECO:0000256" key="3">
    <source>
        <dbReference type="ARBA" id="ARBA00022676"/>
    </source>
</evidence>
<dbReference type="GO" id="GO:0005886">
    <property type="term" value="C:plasma membrane"/>
    <property type="evidence" value="ECO:0007669"/>
    <property type="project" value="UniProtKB-SubCell"/>
</dbReference>
<dbReference type="GO" id="GO:0009103">
    <property type="term" value="P:lipopolysaccharide biosynthetic process"/>
    <property type="evidence" value="ECO:0007669"/>
    <property type="project" value="TreeGrafter"/>
</dbReference>
<evidence type="ECO:0000256" key="8">
    <source>
        <dbReference type="SAM" id="Phobius"/>
    </source>
</evidence>
<name>A0A840I068_9PROT</name>